<evidence type="ECO:0000313" key="2">
    <source>
        <dbReference type="EMBL" id="CAA3006486.1"/>
    </source>
</evidence>
<reference evidence="2 3" key="1">
    <citation type="submission" date="2019-12" db="EMBL/GenBank/DDBJ databases">
        <authorList>
            <person name="Alioto T."/>
            <person name="Alioto T."/>
            <person name="Gomez Garrido J."/>
        </authorList>
    </citation>
    <scope>NUCLEOTIDE SEQUENCE [LARGE SCALE GENOMIC DNA]</scope>
</reference>
<dbReference type="Proteomes" id="UP000594638">
    <property type="component" value="Unassembled WGS sequence"/>
</dbReference>
<evidence type="ECO:0000256" key="1">
    <source>
        <dbReference type="SAM" id="MobiDB-lite"/>
    </source>
</evidence>
<feature type="region of interest" description="Disordered" evidence="1">
    <location>
        <begin position="144"/>
        <end position="186"/>
    </location>
</feature>
<proteinExistence type="predicted"/>
<organism evidence="2 3">
    <name type="scientific">Olea europaea subsp. europaea</name>
    <dbReference type="NCBI Taxonomy" id="158383"/>
    <lineage>
        <taxon>Eukaryota</taxon>
        <taxon>Viridiplantae</taxon>
        <taxon>Streptophyta</taxon>
        <taxon>Embryophyta</taxon>
        <taxon>Tracheophyta</taxon>
        <taxon>Spermatophyta</taxon>
        <taxon>Magnoliopsida</taxon>
        <taxon>eudicotyledons</taxon>
        <taxon>Gunneridae</taxon>
        <taxon>Pentapetalae</taxon>
        <taxon>asterids</taxon>
        <taxon>lamiids</taxon>
        <taxon>Lamiales</taxon>
        <taxon>Oleaceae</taxon>
        <taxon>Oleeae</taxon>
        <taxon>Olea</taxon>
    </lineage>
</organism>
<protein>
    <submittedName>
        <fullName evidence="2">Uncharacterized protein</fullName>
    </submittedName>
</protein>
<accession>A0A8S0TNR9</accession>
<sequence length="244" mass="27005">MISGGQVMSSPVVIKLDHHQPGARVYRPELKRTPRRALTRRDESQPFTASCVAVNHLETIPDCHQDEPKSTLSPSVRVEFTSCHTRALAGMCARTLGSVEVPLCRGRAAHLRHIITFWRASAWRTRRSSRVGFKAAQLDLCGTPPRRTSLGGVQGDDSRRANPSGRRERAKELSHTPEDDCGHGKREPDFTCRRRGCLVAAGADWNTSPSRRSPARTPPARSRREKLISTNLAEVAFARPDGTS</sequence>
<keyword evidence="3" id="KW-1185">Reference proteome</keyword>
<dbReference type="AlphaFoldDB" id="A0A8S0TNR9"/>
<gene>
    <name evidence="2" type="ORF">OLEA9_A024465</name>
</gene>
<feature type="region of interest" description="Disordered" evidence="1">
    <location>
        <begin position="203"/>
        <end position="229"/>
    </location>
</feature>
<evidence type="ECO:0000313" key="3">
    <source>
        <dbReference type="Proteomes" id="UP000594638"/>
    </source>
</evidence>
<name>A0A8S0TNR9_OLEEU</name>
<feature type="compositionally biased region" description="Basic and acidic residues" evidence="1">
    <location>
        <begin position="156"/>
        <end position="186"/>
    </location>
</feature>
<dbReference type="Gramene" id="OE9A024465T1">
    <property type="protein sequence ID" value="OE9A024465C1"/>
    <property type="gene ID" value="OE9A024465"/>
</dbReference>
<comment type="caution">
    <text evidence="2">The sequence shown here is derived from an EMBL/GenBank/DDBJ whole genome shotgun (WGS) entry which is preliminary data.</text>
</comment>
<dbReference type="EMBL" id="CACTIH010007260">
    <property type="protein sequence ID" value="CAA3006486.1"/>
    <property type="molecule type" value="Genomic_DNA"/>
</dbReference>